<gene>
    <name evidence="1" type="ORF">V22_16120</name>
</gene>
<protein>
    <submittedName>
        <fullName evidence="1">Uncharacterized protein</fullName>
    </submittedName>
</protein>
<dbReference type="KEGG" id="chya:V22_16120"/>
<organism evidence="1 2">
    <name type="scientific">Calycomorphotria hydatis</name>
    <dbReference type="NCBI Taxonomy" id="2528027"/>
    <lineage>
        <taxon>Bacteria</taxon>
        <taxon>Pseudomonadati</taxon>
        <taxon>Planctomycetota</taxon>
        <taxon>Planctomycetia</taxon>
        <taxon>Planctomycetales</taxon>
        <taxon>Planctomycetaceae</taxon>
        <taxon>Calycomorphotria</taxon>
    </lineage>
</organism>
<dbReference type="EMBL" id="CP036316">
    <property type="protein sequence ID" value="QDT64378.1"/>
    <property type="molecule type" value="Genomic_DNA"/>
</dbReference>
<evidence type="ECO:0000313" key="1">
    <source>
        <dbReference type="EMBL" id="QDT64378.1"/>
    </source>
</evidence>
<dbReference type="AlphaFoldDB" id="A0A517T7M2"/>
<keyword evidence="2" id="KW-1185">Reference proteome</keyword>
<reference evidence="1 2" key="1">
    <citation type="submission" date="2019-02" db="EMBL/GenBank/DDBJ databases">
        <title>Deep-cultivation of Planctomycetes and their phenomic and genomic characterization uncovers novel biology.</title>
        <authorList>
            <person name="Wiegand S."/>
            <person name="Jogler M."/>
            <person name="Boedeker C."/>
            <person name="Pinto D."/>
            <person name="Vollmers J."/>
            <person name="Rivas-Marin E."/>
            <person name="Kohn T."/>
            <person name="Peeters S.H."/>
            <person name="Heuer A."/>
            <person name="Rast P."/>
            <person name="Oberbeckmann S."/>
            <person name="Bunk B."/>
            <person name="Jeske O."/>
            <person name="Meyerdierks A."/>
            <person name="Storesund J.E."/>
            <person name="Kallscheuer N."/>
            <person name="Luecker S."/>
            <person name="Lage O.M."/>
            <person name="Pohl T."/>
            <person name="Merkel B.J."/>
            <person name="Hornburger P."/>
            <person name="Mueller R.-W."/>
            <person name="Bruemmer F."/>
            <person name="Labrenz M."/>
            <person name="Spormann A.M."/>
            <person name="Op den Camp H."/>
            <person name="Overmann J."/>
            <person name="Amann R."/>
            <person name="Jetten M.S.M."/>
            <person name="Mascher T."/>
            <person name="Medema M.H."/>
            <person name="Devos D.P."/>
            <person name="Kaster A.-K."/>
            <person name="Ovreas L."/>
            <person name="Rohde M."/>
            <person name="Galperin M.Y."/>
            <person name="Jogler C."/>
        </authorList>
    </citation>
    <scope>NUCLEOTIDE SEQUENCE [LARGE SCALE GENOMIC DNA]</scope>
    <source>
        <strain evidence="1 2">V22</strain>
    </source>
</reference>
<name>A0A517T7M2_9PLAN</name>
<dbReference type="Proteomes" id="UP000319976">
    <property type="component" value="Chromosome"/>
</dbReference>
<evidence type="ECO:0000313" key="2">
    <source>
        <dbReference type="Proteomes" id="UP000319976"/>
    </source>
</evidence>
<sequence length="74" mass="8270">MCECTRLFKSKWQLVEKIPLNCHFTLGAICTQLIMSAARKVERRLLCSQGDVNDAANSGIIEIAGFLNLEENRG</sequence>
<proteinExistence type="predicted"/>
<accession>A0A517T7M2</accession>